<keyword evidence="1 5" id="KW-0479">Metal-binding</keyword>
<dbReference type="Pfam" id="PF14608">
    <property type="entry name" value="zf-CCCH_2"/>
    <property type="match status" value="2"/>
</dbReference>
<accession>A0A8S1HFX0</accession>
<dbReference type="Pfam" id="PF00642">
    <property type="entry name" value="zf-CCCH"/>
    <property type="match status" value="1"/>
</dbReference>
<feature type="zinc finger region" description="C3H1-type" evidence="5">
    <location>
        <begin position="177"/>
        <end position="204"/>
    </location>
</feature>
<dbReference type="PANTHER" id="PTHR13119">
    <property type="entry name" value="ZINC FINGER CCCH DOMAIN-CONTAINING PROTEI"/>
    <property type="match status" value="1"/>
</dbReference>
<feature type="region of interest" description="Disordered" evidence="6">
    <location>
        <begin position="461"/>
        <end position="486"/>
    </location>
</feature>
<sequence>MLFVMVDIMSHNQKDILDVEDGELMEDGEICDDEEDPSAGSANSKNPTDQPVPSLLPLQRQKKAARRSDETNPTDGFASRIHPAKKTKIVNQKKMAIFSAPEVKTKIIGLKTKAMEISIIDKWAVEEDRPYAGRAPFGRGFRGKRYNTEHQICKFFREGYCRDGDQCSYSHQAEDSLRRPELCKFYLSGFCKKGLQCLMLHGEYPCKMFHKGECTRDPCRFSHVPATDYTRPLIEKMIADDEARALPPQPQFPPAPPRGRRVLLPGGPAPVNPTVSGSTPPQQGVLPPAAVIHAPLPPQQQTSNGQIAPPSIVVPKLALPQRPPLYPPQQPVTSGFFGAPHTISTAPKKIEPPKPAAPAPENVPFNLDEMLNKLANQSGYNTINESPASPPPMHSEPLFAVPMIPNDRAIRWRLFEVKTKPLYFGIDDVEHIRPNDPRRSRVLSSTFDAHSQMLTLAGRQVLPPDQPVDPRLRSQPEPVAVPKASPTLAPFSSWMPQV</sequence>
<dbReference type="InterPro" id="IPR045124">
    <property type="entry name" value="Su(sable)-like"/>
</dbReference>
<evidence type="ECO:0000256" key="6">
    <source>
        <dbReference type="SAM" id="MobiDB-lite"/>
    </source>
</evidence>
<dbReference type="AlphaFoldDB" id="A0A8S1HFX0"/>
<evidence type="ECO:0000259" key="7">
    <source>
        <dbReference type="PROSITE" id="PS50103"/>
    </source>
</evidence>
<dbReference type="Gene3D" id="4.10.1000.10">
    <property type="entry name" value="Zinc finger, CCCH-type"/>
    <property type="match status" value="2"/>
</dbReference>
<evidence type="ECO:0000256" key="4">
    <source>
        <dbReference type="ARBA" id="ARBA00022833"/>
    </source>
</evidence>
<keyword evidence="2" id="KW-0677">Repeat</keyword>
<feature type="compositionally biased region" description="Polar residues" evidence="6">
    <location>
        <begin position="40"/>
        <end position="51"/>
    </location>
</feature>
<protein>
    <recommendedName>
        <fullName evidence="7">C3H1-type domain-containing protein</fullName>
    </recommendedName>
</protein>
<evidence type="ECO:0000313" key="9">
    <source>
        <dbReference type="Proteomes" id="UP000835052"/>
    </source>
</evidence>
<dbReference type="Proteomes" id="UP000835052">
    <property type="component" value="Unassembled WGS sequence"/>
</dbReference>
<keyword evidence="9" id="KW-1185">Reference proteome</keyword>
<keyword evidence="4 5" id="KW-0862">Zinc</keyword>
<dbReference type="EMBL" id="CAJGYM010000055">
    <property type="protein sequence ID" value="CAD6195463.1"/>
    <property type="molecule type" value="Genomic_DNA"/>
</dbReference>
<reference evidence="8" key="1">
    <citation type="submission" date="2020-10" db="EMBL/GenBank/DDBJ databases">
        <authorList>
            <person name="Kikuchi T."/>
        </authorList>
    </citation>
    <scope>NUCLEOTIDE SEQUENCE</scope>
    <source>
        <strain evidence="8">NKZ352</strain>
    </source>
</reference>
<evidence type="ECO:0000256" key="5">
    <source>
        <dbReference type="PROSITE-ProRule" id="PRU00723"/>
    </source>
</evidence>
<feature type="domain" description="C3H1-type" evidence="7">
    <location>
        <begin position="147"/>
        <end position="174"/>
    </location>
</feature>
<dbReference type="InterPro" id="IPR036855">
    <property type="entry name" value="Znf_CCCH_sf"/>
</dbReference>
<dbReference type="GO" id="GO:0005634">
    <property type="term" value="C:nucleus"/>
    <property type="evidence" value="ECO:0007669"/>
    <property type="project" value="TreeGrafter"/>
</dbReference>
<evidence type="ECO:0000256" key="2">
    <source>
        <dbReference type="ARBA" id="ARBA00022737"/>
    </source>
</evidence>
<evidence type="ECO:0000313" key="8">
    <source>
        <dbReference type="EMBL" id="CAD6195463.1"/>
    </source>
</evidence>
<dbReference type="PANTHER" id="PTHR13119:SF12">
    <property type="entry name" value="PROTEIN SUPPRESSOR OF SABLE"/>
    <property type="match status" value="1"/>
</dbReference>
<proteinExistence type="predicted"/>
<gene>
    <name evidence="8" type="ORF">CAUJ_LOCUS11382</name>
</gene>
<feature type="region of interest" description="Disordered" evidence="6">
    <location>
        <begin position="29"/>
        <end position="81"/>
    </location>
</feature>
<evidence type="ECO:0000256" key="3">
    <source>
        <dbReference type="ARBA" id="ARBA00022771"/>
    </source>
</evidence>
<feature type="domain" description="C3H1-type" evidence="7">
    <location>
        <begin position="205"/>
        <end position="226"/>
    </location>
</feature>
<dbReference type="GO" id="GO:0003723">
    <property type="term" value="F:RNA binding"/>
    <property type="evidence" value="ECO:0007669"/>
    <property type="project" value="InterPro"/>
</dbReference>
<feature type="zinc finger region" description="C3H1-type" evidence="5">
    <location>
        <begin position="147"/>
        <end position="174"/>
    </location>
</feature>
<dbReference type="SMART" id="SM00356">
    <property type="entry name" value="ZnF_C3H1"/>
    <property type="match status" value="3"/>
</dbReference>
<dbReference type="OrthoDB" id="411372at2759"/>
<dbReference type="SUPFAM" id="SSF90229">
    <property type="entry name" value="CCCH zinc finger"/>
    <property type="match status" value="3"/>
</dbReference>
<feature type="zinc finger region" description="C3H1-type" evidence="5">
    <location>
        <begin position="205"/>
        <end position="226"/>
    </location>
</feature>
<evidence type="ECO:0000256" key="1">
    <source>
        <dbReference type="ARBA" id="ARBA00022723"/>
    </source>
</evidence>
<comment type="caution">
    <text evidence="8">The sequence shown here is derived from an EMBL/GenBank/DDBJ whole genome shotgun (WGS) entry which is preliminary data.</text>
</comment>
<feature type="domain" description="C3H1-type" evidence="7">
    <location>
        <begin position="177"/>
        <end position="204"/>
    </location>
</feature>
<keyword evidence="3 5" id="KW-0863">Zinc-finger</keyword>
<dbReference type="GO" id="GO:0045892">
    <property type="term" value="P:negative regulation of DNA-templated transcription"/>
    <property type="evidence" value="ECO:0007669"/>
    <property type="project" value="InterPro"/>
</dbReference>
<dbReference type="GO" id="GO:0008270">
    <property type="term" value="F:zinc ion binding"/>
    <property type="evidence" value="ECO:0007669"/>
    <property type="project" value="UniProtKB-KW"/>
</dbReference>
<dbReference type="InterPro" id="IPR000571">
    <property type="entry name" value="Znf_CCCH"/>
</dbReference>
<dbReference type="PROSITE" id="PS50103">
    <property type="entry name" value="ZF_C3H1"/>
    <property type="match status" value="3"/>
</dbReference>
<organism evidence="8 9">
    <name type="scientific">Caenorhabditis auriculariae</name>
    <dbReference type="NCBI Taxonomy" id="2777116"/>
    <lineage>
        <taxon>Eukaryota</taxon>
        <taxon>Metazoa</taxon>
        <taxon>Ecdysozoa</taxon>
        <taxon>Nematoda</taxon>
        <taxon>Chromadorea</taxon>
        <taxon>Rhabditida</taxon>
        <taxon>Rhabditina</taxon>
        <taxon>Rhabditomorpha</taxon>
        <taxon>Rhabditoidea</taxon>
        <taxon>Rhabditidae</taxon>
        <taxon>Peloderinae</taxon>
        <taxon>Caenorhabditis</taxon>
    </lineage>
</organism>
<dbReference type="FunFam" id="4.10.1000.10:FF:000049">
    <property type="entry name" value="Protein CBG18471"/>
    <property type="match status" value="1"/>
</dbReference>
<name>A0A8S1HFX0_9PELO</name>